<dbReference type="AlphaFoldDB" id="B4NT12"/>
<keyword evidence="3" id="KW-0132">Cell division</keyword>
<dbReference type="EMBL" id="CH982569">
    <property type="protein sequence ID" value="EDX15702.1"/>
    <property type="molecule type" value="Genomic_DNA"/>
</dbReference>
<evidence type="ECO:0000256" key="5">
    <source>
        <dbReference type="ARBA" id="ARBA00023242"/>
    </source>
</evidence>
<evidence type="ECO:0000313" key="8">
    <source>
        <dbReference type="EMBL" id="EDX15702.1"/>
    </source>
</evidence>
<comment type="subcellular location">
    <subcellularLocation>
        <location evidence="1">Nucleus</location>
    </subcellularLocation>
</comment>
<dbReference type="InterPro" id="IPR036570">
    <property type="entry name" value="HORMA_dom_sf"/>
</dbReference>
<dbReference type="GO" id="GO:0072686">
    <property type="term" value="C:mitotic spindle"/>
    <property type="evidence" value="ECO:0007669"/>
    <property type="project" value="EnsemblMetazoa"/>
</dbReference>
<evidence type="ECO:0000256" key="2">
    <source>
        <dbReference type="ARBA" id="ARBA00010348"/>
    </source>
</evidence>
<dbReference type="Proteomes" id="UP000000304">
    <property type="component" value="Unassembled WGS sequence"/>
</dbReference>
<dbReference type="Gene3D" id="3.30.900.10">
    <property type="entry name" value="HORMA domain"/>
    <property type="match status" value="1"/>
</dbReference>
<accession>B4NT12</accession>
<dbReference type="GO" id="GO:0007094">
    <property type="term" value="P:mitotic spindle assembly checkpoint signaling"/>
    <property type="evidence" value="ECO:0007669"/>
    <property type="project" value="EnsemblMetazoa"/>
</dbReference>
<dbReference type="GO" id="GO:0005635">
    <property type="term" value="C:nuclear envelope"/>
    <property type="evidence" value="ECO:0007669"/>
    <property type="project" value="EnsemblMetazoa"/>
</dbReference>
<organism evidence="8 9">
    <name type="scientific">Drosophila simulans</name>
    <name type="common">Fruit fly</name>
    <dbReference type="NCBI Taxonomy" id="7240"/>
    <lineage>
        <taxon>Eukaryota</taxon>
        <taxon>Metazoa</taxon>
        <taxon>Ecdysozoa</taxon>
        <taxon>Arthropoda</taxon>
        <taxon>Hexapoda</taxon>
        <taxon>Insecta</taxon>
        <taxon>Pterygota</taxon>
        <taxon>Neoptera</taxon>
        <taxon>Endopterygota</taxon>
        <taxon>Diptera</taxon>
        <taxon>Brachycera</taxon>
        <taxon>Muscomorpha</taxon>
        <taxon>Ephydroidea</taxon>
        <taxon>Drosophilidae</taxon>
        <taxon>Drosophila</taxon>
        <taxon>Sophophora</taxon>
    </lineage>
</organism>
<dbReference type="GO" id="GO:0005737">
    <property type="term" value="C:cytoplasm"/>
    <property type="evidence" value="ECO:0007669"/>
    <property type="project" value="EnsemblMetazoa"/>
</dbReference>
<name>B4NT12_DROSI</name>
<dbReference type="OMA" id="YQHDIYP"/>
<evidence type="ECO:0000256" key="4">
    <source>
        <dbReference type="ARBA" id="ARBA00022776"/>
    </source>
</evidence>
<dbReference type="PhylomeDB" id="B4NT12"/>
<dbReference type="PANTHER" id="PTHR11842">
    <property type="entry name" value="MITOTIC SPINDLE ASSEMBLY CHECKPOINT PROTEIN MAD2"/>
    <property type="match status" value="1"/>
</dbReference>
<dbReference type="SMR" id="B4NT12"/>
<proteinExistence type="inferred from homology"/>
<dbReference type="InterPro" id="IPR003511">
    <property type="entry name" value="HORMA_dom"/>
</dbReference>
<keyword evidence="9" id="KW-1185">Reference proteome</keyword>
<dbReference type="GO" id="GO:0005828">
    <property type="term" value="C:kinetochore microtubule"/>
    <property type="evidence" value="ECO:0007669"/>
    <property type="project" value="EnsemblMetazoa"/>
</dbReference>
<evidence type="ECO:0000256" key="3">
    <source>
        <dbReference type="ARBA" id="ARBA00022618"/>
    </source>
</evidence>
<keyword evidence="6" id="KW-0131">Cell cycle</keyword>
<evidence type="ECO:0000313" key="9">
    <source>
        <dbReference type="Proteomes" id="UP000000304"/>
    </source>
</evidence>
<dbReference type="GO" id="GO:0048133">
    <property type="term" value="P:male germ-line stem cell asymmetric division"/>
    <property type="evidence" value="ECO:0007669"/>
    <property type="project" value="EnsemblMetazoa"/>
</dbReference>
<dbReference type="GO" id="GO:0005654">
    <property type="term" value="C:nucleoplasm"/>
    <property type="evidence" value="ECO:0007669"/>
    <property type="project" value="EnsemblMetazoa"/>
</dbReference>
<dbReference type="GO" id="GO:1990047">
    <property type="term" value="C:spindle matrix"/>
    <property type="evidence" value="ECO:0007669"/>
    <property type="project" value="EnsemblMetazoa"/>
</dbReference>
<feature type="domain" description="HORMA" evidence="7">
    <location>
        <begin position="14"/>
        <end position="72"/>
    </location>
</feature>
<dbReference type="PANTHER" id="PTHR11842:SF11">
    <property type="entry name" value="MITOTIC SPINDLE ASSEMBLY CHECKPOINT PROTEIN MAD2A"/>
    <property type="match status" value="1"/>
</dbReference>
<dbReference type="GO" id="GO:0051276">
    <property type="term" value="P:chromosome organization"/>
    <property type="evidence" value="ECO:0007669"/>
    <property type="project" value="EnsemblMetazoa"/>
</dbReference>
<dbReference type="SUPFAM" id="SSF56019">
    <property type="entry name" value="The spindle assembly checkpoint protein mad2"/>
    <property type="match status" value="1"/>
</dbReference>
<sequence>MATAQATKNCITLKGSAQIIVEYLKYGINSILFQRGIYPAEDFDNTQQYGLTILMSKDPKIKTFLQNVLSKN</sequence>
<dbReference type="STRING" id="7240.B4NT12"/>
<evidence type="ECO:0000256" key="1">
    <source>
        <dbReference type="ARBA" id="ARBA00004123"/>
    </source>
</evidence>
<evidence type="ECO:0000256" key="6">
    <source>
        <dbReference type="ARBA" id="ARBA00023306"/>
    </source>
</evidence>
<dbReference type="GO" id="GO:0000776">
    <property type="term" value="C:kinetochore"/>
    <property type="evidence" value="ECO:0007669"/>
    <property type="project" value="EnsemblMetazoa"/>
</dbReference>
<dbReference type="Pfam" id="PF02301">
    <property type="entry name" value="HORMA"/>
    <property type="match status" value="1"/>
</dbReference>
<dbReference type="InterPro" id="IPR045091">
    <property type="entry name" value="Mad2-like"/>
</dbReference>
<reference evidence="8 9" key="1">
    <citation type="journal article" date="2007" name="Nature">
        <title>Evolution of genes and genomes on the Drosophila phylogeny.</title>
        <authorList>
            <consortium name="Drosophila 12 Genomes Consortium"/>
            <person name="Clark A.G."/>
            <person name="Eisen M.B."/>
            <person name="Smith D.R."/>
            <person name="Bergman C.M."/>
            <person name="Oliver B."/>
            <person name="Markow T.A."/>
            <person name="Kaufman T.C."/>
            <person name="Kellis M."/>
            <person name="Gelbart W."/>
            <person name="Iyer V.N."/>
            <person name="Pollard D.A."/>
            <person name="Sackton T.B."/>
            <person name="Larracuente A.M."/>
            <person name="Singh N.D."/>
            <person name="Abad J.P."/>
            <person name="Abt D.N."/>
            <person name="Adryan B."/>
            <person name="Aguade M."/>
            <person name="Akashi H."/>
            <person name="Anderson W.W."/>
            <person name="Aquadro C.F."/>
            <person name="Ardell D.H."/>
            <person name="Arguello R."/>
            <person name="Artieri C.G."/>
            <person name="Barbash D.A."/>
            <person name="Barker D."/>
            <person name="Barsanti P."/>
            <person name="Batterham P."/>
            <person name="Batzoglou S."/>
            <person name="Begun D."/>
            <person name="Bhutkar A."/>
            <person name="Blanco E."/>
            <person name="Bosak S.A."/>
            <person name="Bradley R.K."/>
            <person name="Brand A.D."/>
            <person name="Brent M.R."/>
            <person name="Brooks A.N."/>
            <person name="Brown R.H."/>
            <person name="Butlin R.K."/>
            <person name="Caggese C."/>
            <person name="Calvi B.R."/>
            <person name="Bernardo de Carvalho A."/>
            <person name="Caspi A."/>
            <person name="Castrezana S."/>
            <person name="Celniker S.E."/>
            <person name="Chang J.L."/>
            <person name="Chapple C."/>
            <person name="Chatterji S."/>
            <person name="Chinwalla A."/>
            <person name="Civetta A."/>
            <person name="Clifton S.W."/>
            <person name="Comeron J.M."/>
            <person name="Costello J.C."/>
            <person name="Coyne J.A."/>
            <person name="Daub J."/>
            <person name="David R.G."/>
            <person name="Delcher A.L."/>
            <person name="Delehaunty K."/>
            <person name="Do C.B."/>
            <person name="Ebling H."/>
            <person name="Edwards K."/>
            <person name="Eickbush T."/>
            <person name="Evans J.D."/>
            <person name="Filipski A."/>
            <person name="Findeiss S."/>
            <person name="Freyhult E."/>
            <person name="Fulton L."/>
            <person name="Fulton R."/>
            <person name="Garcia A.C."/>
            <person name="Gardiner A."/>
            <person name="Garfield D.A."/>
            <person name="Garvin B.E."/>
            <person name="Gibson G."/>
            <person name="Gilbert D."/>
            <person name="Gnerre S."/>
            <person name="Godfrey J."/>
            <person name="Good R."/>
            <person name="Gotea V."/>
            <person name="Gravely B."/>
            <person name="Greenberg A.J."/>
            <person name="Griffiths-Jones S."/>
            <person name="Gross S."/>
            <person name="Guigo R."/>
            <person name="Gustafson E.A."/>
            <person name="Haerty W."/>
            <person name="Hahn M.W."/>
            <person name="Halligan D.L."/>
            <person name="Halpern A.L."/>
            <person name="Halter G.M."/>
            <person name="Han M.V."/>
            <person name="Heger A."/>
            <person name="Hillier L."/>
            <person name="Hinrichs A.S."/>
            <person name="Holmes I."/>
            <person name="Hoskins R.A."/>
            <person name="Hubisz M.J."/>
            <person name="Hultmark D."/>
            <person name="Huntley M.A."/>
            <person name="Jaffe D.B."/>
            <person name="Jagadeeshan S."/>
            <person name="Jeck W.R."/>
            <person name="Johnson J."/>
            <person name="Jones C.D."/>
            <person name="Jordan W.C."/>
            <person name="Karpen G.H."/>
            <person name="Kataoka E."/>
            <person name="Keightley P.D."/>
            <person name="Kheradpour P."/>
            <person name="Kirkness E.F."/>
            <person name="Koerich L.B."/>
            <person name="Kristiansen K."/>
            <person name="Kudrna D."/>
            <person name="Kulathinal R.J."/>
            <person name="Kumar S."/>
            <person name="Kwok R."/>
            <person name="Lander E."/>
            <person name="Langley C.H."/>
            <person name="Lapoint R."/>
            <person name="Lazzaro B.P."/>
            <person name="Lee S.J."/>
            <person name="Levesque L."/>
            <person name="Li R."/>
            <person name="Lin C.F."/>
            <person name="Lin M.F."/>
            <person name="Lindblad-Toh K."/>
            <person name="Llopart A."/>
            <person name="Long M."/>
            <person name="Low L."/>
            <person name="Lozovsky E."/>
            <person name="Lu J."/>
            <person name="Luo M."/>
            <person name="Machado C.A."/>
            <person name="Makalowski W."/>
            <person name="Marzo M."/>
            <person name="Matsuda M."/>
            <person name="Matzkin L."/>
            <person name="McAllister B."/>
            <person name="McBride C.S."/>
            <person name="McKernan B."/>
            <person name="McKernan K."/>
            <person name="Mendez-Lago M."/>
            <person name="Minx P."/>
            <person name="Mollenhauer M.U."/>
            <person name="Montooth K."/>
            <person name="Mount S.M."/>
            <person name="Mu X."/>
            <person name="Myers E."/>
            <person name="Negre B."/>
            <person name="Newfeld S."/>
            <person name="Nielsen R."/>
            <person name="Noor M.A."/>
            <person name="O'Grady P."/>
            <person name="Pachter L."/>
            <person name="Papaceit M."/>
            <person name="Parisi M.J."/>
            <person name="Parisi M."/>
            <person name="Parts L."/>
            <person name="Pedersen J.S."/>
            <person name="Pesole G."/>
            <person name="Phillippy A.M."/>
            <person name="Ponting C.P."/>
            <person name="Pop M."/>
            <person name="Porcelli D."/>
            <person name="Powell J.R."/>
            <person name="Prohaska S."/>
            <person name="Pruitt K."/>
            <person name="Puig M."/>
            <person name="Quesneville H."/>
            <person name="Ram K.R."/>
            <person name="Rand D."/>
            <person name="Rasmussen M.D."/>
            <person name="Reed L.K."/>
            <person name="Reenan R."/>
            <person name="Reily A."/>
            <person name="Remington K.A."/>
            <person name="Rieger T.T."/>
            <person name="Ritchie M.G."/>
            <person name="Robin C."/>
            <person name="Rogers Y.H."/>
            <person name="Rohde C."/>
            <person name="Rozas J."/>
            <person name="Rubenfield M.J."/>
            <person name="Ruiz A."/>
            <person name="Russo S."/>
            <person name="Salzberg S.L."/>
            <person name="Sanchez-Gracia A."/>
            <person name="Saranga D.J."/>
            <person name="Sato H."/>
            <person name="Schaeffer S.W."/>
            <person name="Schatz M.C."/>
            <person name="Schlenke T."/>
            <person name="Schwartz R."/>
            <person name="Segarra C."/>
            <person name="Singh R.S."/>
            <person name="Sirot L."/>
            <person name="Sirota M."/>
            <person name="Sisneros N.B."/>
            <person name="Smith C.D."/>
            <person name="Smith T.F."/>
            <person name="Spieth J."/>
            <person name="Stage D.E."/>
            <person name="Stark A."/>
            <person name="Stephan W."/>
            <person name="Strausberg R.L."/>
            <person name="Strempel S."/>
            <person name="Sturgill D."/>
            <person name="Sutton G."/>
            <person name="Sutton G.G."/>
            <person name="Tao W."/>
            <person name="Teichmann S."/>
            <person name="Tobari Y.N."/>
            <person name="Tomimura Y."/>
            <person name="Tsolas J.M."/>
            <person name="Valente V.L."/>
            <person name="Venter E."/>
            <person name="Venter J.C."/>
            <person name="Vicario S."/>
            <person name="Vieira F.G."/>
            <person name="Vilella A.J."/>
            <person name="Villasante A."/>
            <person name="Walenz B."/>
            <person name="Wang J."/>
            <person name="Wasserman M."/>
            <person name="Watts T."/>
            <person name="Wilson D."/>
            <person name="Wilson R.K."/>
            <person name="Wing R.A."/>
            <person name="Wolfner M.F."/>
            <person name="Wong A."/>
            <person name="Wong G.K."/>
            <person name="Wu C.I."/>
            <person name="Wu G."/>
            <person name="Yamamoto D."/>
            <person name="Yang H.P."/>
            <person name="Yang S.P."/>
            <person name="Yorke J.A."/>
            <person name="Yoshida K."/>
            <person name="Zdobnov E."/>
            <person name="Zhang P."/>
            <person name="Zhang Y."/>
            <person name="Zimin A.V."/>
            <person name="Baldwin J."/>
            <person name="Abdouelleil A."/>
            <person name="Abdulkadir J."/>
            <person name="Abebe A."/>
            <person name="Abera B."/>
            <person name="Abreu J."/>
            <person name="Acer S.C."/>
            <person name="Aftuck L."/>
            <person name="Alexander A."/>
            <person name="An P."/>
            <person name="Anderson E."/>
            <person name="Anderson S."/>
            <person name="Arachi H."/>
            <person name="Azer M."/>
            <person name="Bachantsang P."/>
            <person name="Barry A."/>
            <person name="Bayul T."/>
            <person name="Berlin A."/>
            <person name="Bessette D."/>
            <person name="Bloom T."/>
            <person name="Blye J."/>
            <person name="Boguslavskiy L."/>
            <person name="Bonnet C."/>
            <person name="Boukhgalter B."/>
            <person name="Bourzgui I."/>
            <person name="Brown A."/>
            <person name="Cahill P."/>
            <person name="Channer S."/>
            <person name="Cheshatsang Y."/>
            <person name="Chuda L."/>
            <person name="Citroen M."/>
            <person name="Collymore A."/>
            <person name="Cooke P."/>
            <person name="Costello M."/>
            <person name="D'Aco K."/>
            <person name="Daza R."/>
            <person name="De Haan G."/>
            <person name="DeGray S."/>
            <person name="DeMaso C."/>
            <person name="Dhargay N."/>
            <person name="Dooley K."/>
            <person name="Dooley E."/>
            <person name="Doricent M."/>
            <person name="Dorje P."/>
            <person name="Dorjee K."/>
            <person name="Dupes A."/>
            <person name="Elong R."/>
            <person name="Falk J."/>
            <person name="Farina A."/>
            <person name="Faro S."/>
            <person name="Ferguson D."/>
            <person name="Fisher S."/>
            <person name="Foley C.D."/>
            <person name="Franke A."/>
            <person name="Friedrich D."/>
            <person name="Gadbois L."/>
            <person name="Gearin G."/>
            <person name="Gearin C.R."/>
            <person name="Giannoukos G."/>
            <person name="Goode T."/>
            <person name="Graham J."/>
            <person name="Grandbois E."/>
            <person name="Grewal S."/>
            <person name="Gyaltsen K."/>
            <person name="Hafez N."/>
            <person name="Hagos B."/>
            <person name="Hall J."/>
            <person name="Henson C."/>
            <person name="Hollinger A."/>
            <person name="Honan T."/>
            <person name="Huard M.D."/>
            <person name="Hughes L."/>
            <person name="Hurhula B."/>
            <person name="Husby M.E."/>
            <person name="Kamat A."/>
            <person name="Kanga B."/>
            <person name="Kashin S."/>
            <person name="Khazanovich D."/>
            <person name="Kisner P."/>
            <person name="Lance K."/>
            <person name="Lara M."/>
            <person name="Lee W."/>
            <person name="Lennon N."/>
            <person name="Letendre F."/>
            <person name="LeVine R."/>
            <person name="Lipovsky A."/>
            <person name="Liu X."/>
            <person name="Liu J."/>
            <person name="Liu S."/>
            <person name="Lokyitsang T."/>
            <person name="Lokyitsang Y."/>
            <person name="Lubonja R."/>
            <person name="Lui A."/>
            <person name="MacDonald P."/>
            <person name="Magnisalis V."/>
            <person name="Maru K."/>
            <person name="Matthews C."/>
            <person name="McCusker W."/>
            <person name="McDonough S."/>
            <person name="Mehta T."/>
            <person name="Meldrim J."/>
            <person name="Meneus L."/>
            <person name="Mihai O."/>
            <person name="Mihalev A."/>
            <person name="Mihova T."/>
            <person name="Mittelman R."/>
            <person name="Mlenga V."/>
            <person name="Montmayeur A."/>
            <person name="Mulrain L."/>
            <person name="Navidi A."/>
            <person name="Naylor J."/>
            <person name="Negash T."/>
            <person name="Nguyen T."/>
            <person name="Nguyen N."/>
            <person name="Nicol R."/>
            <person name="Norbu C."/>
            <person name="Norbu N."/>
            <person name="Novod N."/>
            <person name="O'Neill B."/>
            <person name="Osman S."/>
            <person name="Markiewicz E."/>
            <person name="Oyono O.L."/>
            <person name="Patti C."/>
            <person name="Phunkhang P."/>
            <person name="Pierre F."/>
            <person name="Priest M."/>
            <person name="Raghuraman S."/>
            <person name="Rege F."/>
            <person name="Reyes R."/>
            <person name="Rise C."/>
            <person name="Rogov P."/>
            <person name="Ross K."/>
            <person name="Ryan E."/>
            <person name="Settipalli S."/>
            <person name="Shea T."/>
            <person name="Sherpa N."/>
            <person name="Shi L."/>
            <person name="Shih D."/>
            <person name="Sparrow T."/>
            <person name="Spaulding J."/>
            <person name="Stalker J."/>
            <person name="Stange-Thomann N."/>
            <person name="Stavropoulos S."/>
            <person name="Stone C."/>
            <person name="Strader C."/>
            <person name="Tesfaye S."/>
            <person name="Thomson T."/>
            <person name="Thoulutsang Y."/>
            <person name="Thoulutsang D."/>
            <person name="Topham K."/>
            <person name="Topping I."/>
            <person name="Tsamla T."/>
            <person name="Vassiliev H."/>
            <person name="Vo A."/>
            <person name="Wangchuk T."/>
            <person name="Wangdi T."/>
            <person name="Weiand M."/>
            <person name="Wilkinson J."/>
            <person name="Wilson A."/>
            <person name="Yadav S."/>
            <person name="Young G."/>
            <person name="Yu Q."/>
            <person name="Zembek L."/>
            <person name="Zhong D."/>
            <person name="Zimmer A."/>
            <person name="Zwirko Z."/>
            <person name="Jaffe D.B."/>
            <person name="Alvarez P."/>
            <person name="Brockman W."/>
            <person name="Butler J."/>
            <person name="Chin C."/>
            <person name="Gnerre S."/>
            <person name="Grabherr M."/>
            <person name="Kleber M."/>
            <person name="Mauceli E."/>
            <person name="MacCallum I."/>
        </authorList>
    </citation>
    <scope>NUCLEOTIDE SEQUENCE [LARGE SCALE GENOMIC DNA]</scope>
    <source>
        <strain evidence="9">white501</strain>
    </source>
</reference>
<dbReference type="GO" id="GO:0090266">
    <property type="term" value="P:regulation of mitotic cell cycle spindle assembly checkpoint"/>
    <property type="evidence" value="ECO:0007669"/>
    <property type="project" value="EnsemblMetazoa"/>
</dbReference>
<dbReference type="PROSITE" id="PS50815">
    <property type="entry name" value="HORMA"/>
    <property type="match status" value="1"/>
</dbReference>
<gene>
    <name evidence="8" type="primary">Dsim\GD17595</name>
    <name evidence="8" type="ORF">Dsim_GD17595</name>
</gene>
<keyword evidence="5" id="KW-0539">Nucleus</keyword>
<evidence type="ECO:0000259" key="7">
    <source>
        <dbReference type="PROSITE" id="PS50815"/>
    </source>
</evidence>
<protein>
    <submittedName>
        <fullName evidence="8">GD17595</fullName>
    </submittedName>
</protein>
<dbReference type="HOGENOM" id="CLU_190098_0_0_1"/>
<dbReference type="GO" id="GO:0000922">
    <property type="term" value="C:spindle pole"/>
    <property type="evidence" value="ECO:0007669"/>
    <property type="project" value="EnsemblMetazoa"/>
</dbReference>
<keyword evidence="4" id="KW-0498">Mitosis</keyword>
<dbReference type="GO" id="GO:1901673">
    <property type="term" value="P:regulation of mitotic spindle assembly"/>
    <property type="evidence" value="ECO:0007669"/>
    <property type="project" value="EnsemblMetazoa"/>
</dbReference>
<dbReference type="OrthoDB" id="1806at2759"/>
<comment type="similarity">
    <text evidence="2">Belongs to the MAD2 family.</text>
</comment>